<comment type="caution">
    <text evidence="5">The sequence shown here is derived from an EMBL/GenBank/DDBJ whole genome shotgun (WGS) entry which is preliminary data.</text>
</comment>
<organism evidence="5 6">
    <name type="scientific">Vibrio zhugei</name>
    <dbReference type="NCBI Taxonomy" id="2479546"/>
    <lineage>
        <taxon>Bacteria</taxon>
        <taxon>Pseudomonadati</taxon>
        <taxon>Pseudomonadota</taxon>
        <taxon>Gammaproteobacteria</taxon>
        <taxon>Vibrionales</taxon>
        <taxon>Vibrionaceae</taxon>
        <taxon>Vibrio</taxon>
    </lineage>
</organism>
<feature type="chain" id="PRO_5045928293" evidence="3">
    <location>
        <begin position="27"/>
        <end position="372"/>
    </location>
</feature>
<keyword evidence="6" id="KW-1185">Reference proteome</keyword>
<dbReference type="SMART" id="SM00656">
    <property type="entry name" value="Amb_all"/>
    <property type="match status" value="1"/>
</dbReference>
<dbReference type="Proteomes" id="UP001595384">
    <property type="component" value="Unassembled WGS sequence"/>
</dbReference>
<comment type="similarity">
    <text evidence="2">Belongs to the polysaccharide lyase 1 family.</text>
</comment>
<dbReference type="GO" id="GO:0016829">
    <property type="term" value="F:lyase activity"/>
    <property type="evidence" value="ECO:0007669"/>
    <property type="project" value="UniProtKB-KW"/>
</dbReference>
<dbReference type="SUPFAM" id="SSF51126">
    <property type="entry name" value="Pectin lyase-like"/>
    <property type="match status" value="1"/>
</dbReference>
<dbReference type="Gene3D" id="2.160.20.10">
    <property type="entry name" value="Single-stranded right-handed beta-helix, Pectin lyase-like"/>
    <property type="match status" value="1"/>
</dbReference>
<proteinExistence type="inferred from homology"/>
<dbReference type="Pfam" id="PF00544">
    <property type="entry name" value="Pectate_lyase_4"/>
    <property type="match status" value="1"/>
</dbReference>
<keyword evidence="2" id="KW-0119">Carbohydrate metabolism</keyword>
<dbReference type="InterPro" id="IPR012334">
    <property type="entry name" value="Pectin_lyas_fold"/>
</dbReference>
<dbReference type="PANTHER" id="PTHR31683">
    <property type="entry name" value="PECTATE LYASE 18-RELATED"/>
    <property type="match status" value="1"/>
</dbReference>
<dbReference type="PANTHER" id="PTHR31683:SF18">
    <property type="entry name" value="PECTATE LYASE 21-RELATED"/>
    <property type="match status" value="1"/>
</dbReference>
<comment type="subcellular location">
    <subcellularLocation>
        <location evidence="2">Secreted</location>
    </subcellularLocation>
</comment>
<feature type="signal peptide" evidence="3">
    <location>
        <begin position="1"/>
        <end position="26"/>
    </location>
</feature>
<evidence type="ECO:0000256" key="2">
    <source>
        <dbReference type="RuleBase" id="RU361173"/>
    </source>
</evidence>
<evidence type="ECO:0000313" key="6">
    <source>
        <dbReference type="Proteomes" id="UP001595384"/>
    </source>
</evidence>
<reference evidence="6" key="1">
    <citation type="journal article" date="2019" name="Int. J. Syst. Evol. Microbiol.">
        <title>The Global Catalogue of Microorganisms (GCM) 10K type strain sequencing project: providing services to taxonomists for standard genome sequencing and annotation.</title>
        <authorList>
            <consortium name="The Broad Institute Genomics Platform"/>
            <consortium name="The Broad Institute Genome Sequencing Center for Infectious Disease"/>
            <person name="Wu L."/>
            <person name="Ma J."/>
        </authorList>
    </citation>
    <scope>NUCLEOTIDE SEQUENCE [LARGE SCALE GENOMIC DNA]</scope>
    <source>
        <strain evidence="6">KCTC 62784</strain>
    </source>
</reference>
<keyword evidence="3" id="KW-0732">Signal</keyword>
<keyword evidence="2" id="KW-0624">Polysaccharide degradation</keyword>
<name>A0ABV7CDT2_9VIBR</name>
<evidence type="ECO:0000259" key="4">
    <source>
        <dbReference type="SMART" id="SM00656"/>
    </source>
</evidence>
<evidence type="ECO:0000256" key="3">
    <source>
        <dbReference type="SAM" id="SignalP"/>
    </source>
</evidence>
<evidence type="ECO:0000256" key="1">
    <source>
        <dbReference type="ARBA" id="ARBA00023239"/>
    </source>
</evidence>
<dbReference type="EMBL" id="JBHRSE010000091">
    <property type="protein sequence ID" value="MFC3024840.1"/>
    <property type="molecule type" value="Genomic_DNA"/>
</dbReference>
<protein>
    <submittedName>
        <fullName evidence="5">Polysaccharide lyase family 1 protein</fullName>
    </submittedName>
</protein>
<dbReference type="InterPro" id="IPR011050">
    <property type="entry name" value="Pectin_lyase_fold/virulence"/>
</dbReference>
<dbReference type="InterPro" id="IPR002022">
    <property type="entry name" value="Pec_lyase"/>
</dbReference>
<sequence length="372" mass="40755">MNTFSKSLSSLAVAAVLSAIVVPVHADQLLTNTALEPANIGFATLNNGTTGGASADSQHIYIVSNIRQFTRALEQDAGTPRIIQVKGLIDVSGGKPYTSFSDQKQRSQLAIPSNTTIIGVTGDAGFINGSLVINRVNNVIIRNVNIETPVDVAPHFEQGDGWNAEWDSMTIAYSKNVWVDHVTFDDGSFTDADYGEKNGWEYVRHDGMLDIKRASDFVTVSYSVFNNHNKTMLIGHSKNNASEDRGHLRVTLADNIFSKTTQRTPRVRFGKVHVVNNLFTGDYKAPVYRFMYAFGLGYEGSIQSHYNVFDIDQLKSSQQYKVVKVYKSNASLTDVGSTFNGSPLDLTGSNPNSTAKCDTLQYQEAKAISSNI</sequence>
<keyword evidence="1 2" id="KW-0456">Lyase</keyword>
<dbReference type="RefSeq" id="WP_390258792.1">
    <property type="nucleotide sequence ID" value="NZ_JBHRSE010000091.1"/>
</dbReference>
<accession>A0ABV7CDT2</accession>
<feature type="non-terminal residue" evidence="5">
    <location>
        <position position="372"/>
    </location>
</feature>
<dbReference type="InterPro" id="IPR045032">
    <property type="entry name" value="PEL"/>
</dbReference>
<keyword evidence="2" id="KW-0964">Secreted</keyword>
<feature type="domain" description="Pectate lyase" evidence="4">
    <location>
        <begin position="56"/>
        <end position="315"/>
    </location>
</feature>
<gene>
    <name evidence="5" type="ORF">ACFODT_13550</name>
</gene>
<evidence type="ECO:0000313" key="5">
    <source>
        <dbReference type="EMBL" id="MFC3024840.1"/>
    </source>
</evidence>